<feature type="non-terminal residue" evidence="1">
    <location>
        <position position="83"/>
    </location>
</feature>
<name>A0ACC0K0I7_CHOFU</name>
<comment type="caution">
    <text evidence="1">The sequence shown here is derived from an EMBL/GenBank/DDBJ whole genome shotgun (WGS) entry which is preliminary data.</text>
</comment>
<proteinExistence type="predicted"/>
<reference evidence="1 2" key="1">
    <citation type="journal article" date="2022" name="Genome Biol. Evol.">
        <title>The Spruce Budworm Genome: Reconstructing the Evolutionary History of Antifreeze Proteins.</title>
        <authorList>
            <person name="Beliveau C."/>
            <person name="Gagne P."/>
            <person name="Picq S."/>
            <person name="Vernygora O."/>
            <person name="Keeling C.I."/>
            <person name="Pinkney K."/>
            <person name="Doucet D."/>
            <person name="Wen F."/>
            <person name="Johnston J.S."/>
            <person name="Maaroufi H."/>
            <person name="Boyle B."/>
            <person name="Laroche J."/>
            <person name="Dewar K."/>
            <person name="Juretic N."/>
            <person name="Blackburn G."/>
            <person name="Nisole A."/>
            <person name="Brunet B."/>
            <person name="Brandao M."/>
            <person name="Lumley L."/>
            <person name="Duan J."/>
            <person name="Quan G."/>
            <person name="Lucarotti C.J."/>
            <person name="Roe A.D."/>
            <person name="Sperling F.A.H."/>
            <person name="Levesque R.C."/>
            <person name="Cusson M."/>
        </authorList>
    </citation>
    <scope>NUCLEOTIDE SEQUENCE [LARGE SCALE GENOMIC DNA]</scope>
    <source>
        <strain evidence="1">Glfc:IPQL:Cfum</strain>
    </source>
</reference>
<dbReference type="Proteomes" id="UP001064048">
    <property type="component" value="Chromosome Z"/>
</dbReference>
<sequence length="83" mass="9278">MKIYEILLVLPQITMAEETWADDSVEAGSMAVDNLPPPPAADIPEIKLFGRWSCYDVQVSDMSLQDYISVKEKYAKYLPHSGG</sequence>
<evidence type="ECO:0000313" key="1">
    <source>
        <dbReference type="EMBL" id="KAI8429752.1"/>
    </source>
</evidence>
<organism evidence="1 2">
    <name type="scientific">Choristoneura fumiferana</name>
    <name type="common">Spruce budworm moth</name>
    <name type="synonym">Archips fumiferana</name>
    <dbReference type="NCBI Taxonomy" id="7141"/>
    <lineage>
        <taxon>Eukaryota</taxon>
        <taxon>Metazoa</taxon>
        <taxon>Ecdysozoa</taxon>
        <taxon>Arthropoda</taxon>
        <taxon>Hexapoda</taxon>
        <taxon>Insecta</taxon>
        <taxon>Pterygota</taxon>
        <taxon>Neoptera</taxon>
        <taxon>Endopterygota</taxon>
        <taxon>Lepidoptera</taxon>
        <taxon>Glossata</taxon>
        <taxon>Ditrysia</taxon>
        <taxon>Tortricoidea</taxon>
        <taxon>Tortricidae</taxon>
        <taxon>Tortricinae</taxon>
        <taxon>Choristoneura</taxon>
    </lineage>
</organism>
<accession>A0ACC0K0I7</accession>
<evidence type="ECO:0000313" key="2">
    <source>
        <dbReference type="Proteomes" id="UP001064048"/>
    </source>
</evidence>
<gene>
    <name evidence="1" type="ORF">MSG28_000301</name>
</gene>
<protein>
    <submittedName>
        <fullName evidence="1">Uncharacterized protein</fullName>
    </submittedName>
</protein>
<dbReference type="EMBL" id="CM046131">
    <property type="protein sequence ID" value="KAI8429752.1"/>
    <property type="molecule type" value="Genomic_DNA"/>
</dbReference>
<keyword evidence="2" id="KW-1185">Reference proteome</keyword>